<dbReference type="Pfam" id="PF24883">
    <property type="entry name" value="NPHP3_N"/>
    <property type="match status" value="1"/>
</dbReference>
<sequence>MSTGEKRPRTMSSDAAMLQSKMPRLESSDSMQNRNRTQLSFSTSGTSGNATVQNAGGHIINGDITVHQTAPTEEAPDKKEVRKWIYATDSDTSSNYNAAQKVHLSGTGSWFLDGSQFSEWKEQRGSVLWLNGSPGSGKTVLSSTVIANVIDFCHLAPVDRGYAYFFFDARNDSDQPALVVHNRLTRSLITQLADRYGDNIPPALANMYRACDNGHRQPPDSLLEDTLLQLIEHFRLPS</sequence>
<dbReference type="InterPro" id="IPR056884">
    <property type="entry name" value="NPHP3-like_N"/>
</dbReference>
<keyword evidence="5" id="KW-1185">Reference proteome</keyword>
<dbReference type="STRING" id="436010.A0A167W7P2"/>
<evidence type="ECO:0000256" key="2">
    <source>
        <dbReference type="SAM" id="MobiDB-lite"/>
    </source>
</evidence>
<accession>A0A167W7P2</accession>
<feature type="region of interest" description="Disordered" evidence="2">
    <location>
        <begin position="1"/>
        <end position="47"/>
    </location>
</feature>
<evidence type="ECO:0000259" key="3">
    <source>
        <dbReference type="Pfam" id="PF24883"/>
    </source>
</evidence>
<dbReference type="PANTHER" id="PTHR10039:SF16">
    <property type="entry name" value="GPI INOSITOL-DEACYLASE"/>
    <property type="match status" value="1"/>
</dbReference>
<dbReference type="AlphaFoldDB" id="A0A167W7P2"/>
<evidence type="ECO:0000256" key="1">
    <source>
        <dbReference type="ARBA" id="ARBA00022737"/>
    </source>
</evidence>
<evidence type="ECO:0000313" key="4">
    <source>
        <dbReference type="EMBL" id="KZP05789.1"/>
    </source>
</evidence>
<keyword evidence="1" id="KW-0677">Repeat</keyword>
<gene>
    <name evidence="4" type="ORF">FIBSPDRAFT_966969</name>
</gene>
<proteinExistence type="predicted"/>
<protein>
    <recommendedName>
        <fullName evidence="3">Nephrocystin 3-like N-terminal domain-containing protein</fullName>
    </recommendedName>
</protein>
<dbReference type="Proteomes" id="UP000076532">
    <property type="component" value="Unassembled WGS sequence"/>
</dbReference>
<feature type="compositionally biased region" description="Polar residues" evidence="2">
    <location>
        <begin position="28"/>
        <end position="47"/>
    </location>
</feature>
<evidence type="ECO:0000313" key="5">
    <source>
        <dbReference type="Proteomes" id="UP000076532"/>
    </source>
</evidence>
<dbReference type="PANTHER" id="PTHR10039">
    <property type="entry name" value="AMELOGENIN"/>
    <property type="match status" value="1"/>
</dbReference>
<dbReference type="EMBL" id="KV417818">
    <property type="protein sequence ID" value="KZP05789.1"/>
    <property type="molecule type" value="Genomic_DNA"/>
</dbReference>
<dbReference type="InterPro" id="IPR027417">
    <property type="entry name" value="P-loop_NTPase"/>
</dbReference>
<dbReference type="Gene3D" id="3.40.50.300">
    <property type="entry name" value="P-loop containing nucleotide triphosphate hydrolases"/>
    <property type="match status" value="1"/>
</dbReference>
<name>A0A167W7P2_9AGAM</name>
<organism evidence="4 5">
    <name type="scientific">Athelia psychrophila</name>
    <dbReference type="NCBI Taxonomy" id="1759441"/>
    <lineage>
        <taxon>Eukaryota</taxon>
        <taxon>Fungi</taxon>
        <taxon>Dikarya</taxon>
        <taxon>Basidiomycota</taxon>
        <taxon>Agaricomycotina</taxon>
        <taxon>Agaricomycetes</taxon>
        <taxon>Agaricomycetidae</taxon>
        <taxon>Atheliales</taxon>
        <taxon>Atheliaceae</taxon>
        <taxon>Athelia</taxon>
    </lineage>
</organism>
<reference evidence="4 5" key="1">
    <citation type="journal article" date="2016" name="Mol. Biol. Evol.">
        <title>Comparative Genomics of Early-Diverging Mushroom-Forming Fungi Provides Insights into the Origins of Lignocellulose Decay Capabilities.</title>
        <authorList>
            <person name="Nagy L.G."/>
            <person name="Riley R."/>
            <person name="Tritt A."/>
            <person name="Adam C."/>
            <person name="Daum C."/>
            <person name="Floudas D."/>
            <person name="Sun H."/>
            <person name="Yadav J.S."/>
            <person name="Pangilinan J."/>
            <person name="Larsson K.H."/>
            <person name="Matsuura K."/>
            <person name="Barry K."/>
            <person name="Labutti K."/>
            <person name="Kuo R."/>
            <person name="Ohm R.A."/>
            <person name="Bhattacharya S.S."/>
            <person name="Shirouzu T."/>
            <person name="Yoshinaga Y."/>
            <person name="Martin F.M."/>
            <person name="Grigoriev I.V."/>
            <person name="Hibbett D.S."/>
        </authorList>
    </citation>
    <scope>NUCLEOTIDE SEQUENCE [LARGE SCALE GENOMIC DNA]</scope>
    <source>
        <strain evidence="4 5">CBS 109695</strain>
    </source>
</reference>
<feature type="domain" description="Nephrocystin 3-like N-terminal" evidence="3">
    <location>
        <begin position="106"/>
        <end position="230"/>
    </location>
</feature>
<dbReference type="OrthoDB" id="7464126at2759"/>